<keyword evidence="1" id="KW-0472">Membrane</keyword>
<accession>A0A0F8WRC5</accession>
<gene>
    <name evidence="2" type="ORF">LCGC14_3033990</name>
</gene>
<feature type="transmembrane region" description="Helical" evidence="1">
    <location>
        <begin position="46"/>
        <end position="64"/>
    </location>
</feature>
<organism evidence="2">
    <name type="scientific">marine sediment metagenome</name>
    <dbReference type="NCBI Taxonomy" id="412755"/>
    <lineage>
        <taxon>unclassified sequences</taxon>
        <taxon>metagenomes</taxon>
        <taxon>ecological metagenomes</taxon>
    </lineage>
</organism>
<sequence length="171" mass="20198">MRGKIKDFWNRKKFILITFSALAITFIGVYEILYHSNRHYDVWSDLGSWVGGVGTIYAVFIAIIEYRNRKRVDGAYERFEILSCVKGEYFHSWMYCTLYQLETKSCLESLRSSSRDKQDIAMEKWSSSLKSTLEFHQKFTISHNKLSNLVTRLRFLSPDKHKILKGDFENL</sequence>
<keyword evidence="1" id="KW-1133">Transmembrane helix</keyword>
<evidence type="ECO:0000256" key="1">
    <source>
        <dbReference type="SAM" id="Phobius"/>
    </source>
</evidence>
<protein>
    <submittedName>
        <fullName evidence="2">Uncharacterized protein</fullName>
    </submittedName>
</protein>
<keyword evidence="1" id="KW-0812">Transmembrane</keyword>
<comment type="caution">
    <text evidence="2">The sequence shown here is derived from an EMBL/GenBank/DDBJ whole genome shotgun (WGS) entry which is preliminary data.</text>
</comment>
<proteinExistence type="predicted"/>
<dbReference type="AlphaFoldDB" id="A0A0F8WRC5"/>
<evidence type="ECO:0000313" key="2">
    <source>
        <dbReference type="EMBL" id="KKK59477.1"/>
    </source>
</evidence>
<feature type="non-terminal residue" evidence="2">
    <location>
        <position position="171"/>
    </location>
</feature>
<name>A0A0F8WRC5_9ZZZZ</name>
<dbReference type="EMBL" id="LAZR01063461">
    <property type="protein sequence ID" value="KKK59477.1"/>
    <property type="molecule type" value="Genomic_DNA"/>
</dbReference>
<feature type="transmembrane region" description="Helical" evidence="1">
    <location>
        <begin position="14"/>
        <end position="34"/>
    </location>
</feature>
<reference evidence="2" key="1">
    <citation type="journal article" date="2015" name="Nature">
        <title>Complex archaea that bridge the gap between prokaryotes and eukaryotes.</title>
        <authorList>
            <person name="Spang A."/>
            <person name="Saw J.H."/>
            <person name="Jorgensen S.L."/>
            <person name="Zaremba-Niedzwiedzka K."/>
            <person name="Martijn J."/>
            <person name="Lind A.E."/>
            <person name="van Eijk R."/>
            <person name="Schleper C."/>
            <person name="Guy L."/>
            <person name="Ettema T.J."/>
        </authorList>
    </citation>
    <scope>NUCLEOTIDE SEQUENCE</scope>
</reference>